<feature type="signal peptide" evidence="5">
    <location>
        <begin position="1"/>
        <end position="21"/>
    </location>
</feature>
<dbReference type="PIRSF" id="PIRSF002741">
    <property type="entry name" value="MppA"/>
    <property type="match status" value="1"/>
</dbReference>
<dbReference type="AlphaFoldDB" id="A0A4R3NWE3"/>
<evidence type="ECO:0000313" key="8">
    <source>
        <dbReference type="Proteomes" id="UP000295097"/>
    </source>
</evidence>
<evidence type="ECO:0000256" key="1">
    <source>
        <dbReference type="ARBA" id="ARBA00004418"/>
    </source>
</evidence>
<dbReference type="EMBL" id="SMAR01000005">
    <property type="protein sequence ID" value="TCT42149.1"/>
    <property type="molecule type" value="Genomic_DNA"/>
</dbReference>
<dbReference type="InterPro" id="IPR030678">
    <property type="entry name" value="Peptide/Ni-bd"/>
</dbReference>
<name>A0A4R3NWE3_9HYPH</name>
<dbReference type="Proteomes" id="UP000295097">
    <property type="component" value="Unassembled WGS sequence"/>
</dbReference>
<evidence type="ECO:0000256" key="2">
    <source>
        <dbReference type="ARBA" id="ARBA00005695"/>
    </source>
</evidence>
<evidence type="ECO:0000256" key="4">
    <source>
        <dbReference type="ARBA" id="ARBA00022729"/>
    </source>
</evidence>
<sequence>MKKALLLSACMGLILSTQALAANPGPDETLSDNQKLTYWLLDANKTKDPQKNSDVEGSHIARQLFEGLFNQTNEGELVPGAALSYDVSDDQTVYTFHLRPEAKWSNGDPVTANDFVYAWQRLVDPATASTYAWYEELMNVKNSSAIIAGDLPASELGVKAVDDHTFEVTLESPIPYFIKMTTHTSTFPVNKAVVEEYGEQWTLPGNLVGNGAYKLTEDKLGQDITLEKNPYYWDSDNTVIDTINFLAVNDKNQALNRYLAGEFDYVELPAGQFPRLKEEYPDQAHSVPRSCTYAYLFNLSDKGPEALKDVRVRKALSYAMNRDVVVNNITRGGQKPAYSWTYYATADFDPPVTDYSQWDQKERNEKAVELLKEAGYDKNNPLELTLSYNTSDDHKKIAIAAQQFWKAIGVNVTLNNTEWKVYLDNLKNKEFDIGRYAWCGDYDEASTYLDYFRSGGMNYGGFSSDEYDAAMKASLTAEDPAADYDKAEQILAEEMPLVPIYFYATPVMVPADVKGLPVENVLQNWYGKDLYRTAE</sequence>
<dbReference type="GO" id="GO:1904680">
    <property type="term" value="F:peptide transmembrane transporter activity"/>
    <property type="evidence" value="ECO:0007669"/>
    <property type="project" value="TreeGrafter"/>
</dbReference>
<dbReference type="Gene3D" id="3.90.76.10">
    <property type="entry name" value="Dipeptide-binding Protein, Domain 1"/>
    <property type="match status" value="1"/>
</dbReference>
<dbReference type="PANTHER" id="PTHR30290:SF10">
    <property type="entry name" value="PERIPLASMIC OLIGOPEPTIDE-BINDING PROTEIN-RELATED"/>
    <property type="match status" value="1"/>
</dbReference>
<dbReference type="SUPFAM" id="SSF53850">
    <property type="entry name" value="Periplasmic binding protein-like II"/>
    <property type="match status" value="1"/>
</dbReference>
<dbReference type="Gene3D" id="3.10.105.10">
    <property type="entry name" value="Dipeptide-binding Protein, Domain 3"/>
    <property type="match status" value="1"/>
</dbReference>
<proteinExistence type="inferred from homology"/>
<dbReference type="Pfam" id="PF00496">
    <property type="entry name" value="SBP_bac_5"/>
    <property type="match status" value="1"/>
</dbReference>
<keyword evidence="4 5" id="KW-0732">Signal</keyword>
<evidence type="ECO:0000256" key="5">
    <source>
        <dbReference type="SAM" id="SignalP"/>
    </source>
</evidence>
<dbReference type="RefSeq" id="WP_132309400.1">
    <property type="nucleotide sequence ID" value="NZ_SMAR01000005.1"/>
</dbReference>
<dbReference type="InterPro" id="IPR039424">
    <property type="entry name" value="SBP_5"/>
</dbReference>
<dbReference type="PANTHER" id="PTHR30290">
    <property type="entry name" value="PERIPLASMIC BINDING COMPONENT OF ABC TRANSPORTER"/>
    <property type="match status" value="1"/>
</dbReference>
<dbReference type="GO" id="GO:0043190">
    <property type="term" value="C:ATP-binding cassette (ABC) transporter complex"/>
    <property type="evidence" value="ECO:0007669"/>
    <property type="project" value="InterPro"/>
</dbReference>
<evidence type="ECO:0000313" key="7">
    <source>
        <dbReference type="EMBL" id="TCT42149.1"/>
    </source>
</evidence>
<dbReference type="Gene3D" id="3.40.190.10">
    <property type="entry name" value="Periplasmic binding protein-like II"/>
    <property type="match status" value="1"/>
</dbReference>
<evidence type="ECO:0000259" key="6">
    <source>
        <dbReference type="Pfam" id="PF00496"/>
    </source>
</evidence>
<feature type="domain" description="Solute-binding protein family 5" evidence="6">
    <location>
        <begin position="76"/>
        <end position="456"/>
    </location>
</feature>
<evidence type="ECO:0000256" key="3">
    <source>
        <dbReference type="ARBA" id="ARBA00022448"/>
    </source>
</evidence>
<protein>
    <submittedName>
        <fullName evidence="7">Oligopeptide transport system substrate-binding protein</fullName>
    </submittedName>
</protein>
<comment type="caution">
    <text evidence="7">The sequence shown here is derived from an EMBL/GenBank/DDBJ whole genome shotgun (WGS) entry which is preliminary data.</text>
</comment>
<dbReference type="FunFam" id="3.90.76.10:FF:000001">
    <property type="entry name" value="Oligopeptide ABC transporter substrate-binding protein"/>
    <property type="match status" value="1"/>
</dbReference>
<accession>A0A4R3NWE3</accession>
<dbReference type="InterPro" id="IPR000914">
    <property type="entry name" value="SBP_5_dom"/>
</dbReference>
<comment type="similarity">
    <text evidence="2">Belongs to the bacterial solute-binding protein 5 family.</text>
</comment>
<gene>
    <name evidence="7" type="ORF">EDC90_1005164</name>
</gene>
<dbReference type="GO" id="GO:0030288">
    <property type="term" value="C:outer membrane-bounded periplasmic space"/>
    <property type="evidence" value="ECO:0007669"/>
    <property type="project" value="TreeGrafter"/>
</dbReference>
<comment type="subcellular location">
    <subcellularLocation>
        <location evidence="1">Periplasm</location>
    </subcellularLocation>
</comment>
<keyword evidence="3" id="KW-0813">Transport</keyword>
<feature type="chain" id="PRO_5020680337" evidence="5">
    <location>
        <begin position="22"/>
        <end position="535"/>
    </location>
</feature>
<dbReference type="OrthoDB" id="8144963at2"/>
<reference evidence="7 8" key="1">
    <citation type="submission" date="2019-03" db="EMBL/GenBank/DDBJ databases">
        <title>Freshwater and sediment microbial communities from various areas in North America, analyzing microbe dynamics in response to fracking.</title>
        <authorList>
            <person name="Lamendella R."/>
        </authorList>
    </citation>
    <scope>NUCLEOTIDE SEQUENCE [LARGE SCALE GENOMIC DNA]</scope>
    <source>
        <strain evidence="7 8">175.2</strain>
    </source>
</reference>
<keyword evidence="8" id="KW-1185">Reference proteome</keyword>
<organism evidence="7 8">
    <name type="scientific">Martelella mediterranea</name>
    <dbReference type="NCBI Taxonomy" id="293089"/>
    <lineage>
        <taxon>Bacteria</taxon>
        <taxon>Pseudomonadati</taxon>
        <taxon>Pseudomonadota</taxon>
        <taxon>Alphaproteobacteria</taxon>
        <taxon>Hyphomicrobiales</taxon>
        <taxon>Aurantimonadaceae</taxon>
        <taxon>Martelella</taxon>
    </lineage>
</organism>
<dbReference type="GO" id="GO:0015833">
    <property type="term" value="P:peptide transport"/>
    <property type="evidence" value="ECO:0007669"/>
    <property type="project" value="TreeGrafter"/>
</dbReference>
<dbReference type="CDD" id="cd08504">
    <property type="entry name" value="PBP2_OppA"/>
    <property type="match status" value="1"/>
</dbReference>